<reference evidence="16 18" key="1">
    <citation type="submission" date="2016-10" db="EMBL/GenBank/DDBJ databases">
        <authorList>
            <person name="de Groot N.N."/>
        </authorList>
    </citation>
    <scope>NUCLEOTIDE SEQUENCE [LARGE SCALE GENOMIC DNA]</scope>
    <source>
        <strain evidence="16">MBHS1</strain>
    </source>
</reference>
<dbReference type="SUPFAM" id="SSF52172">
    <property type="entry name" value="CheY-like"/>
    <property type="match status" value="2"/>
</dbReference>
<protein>
    <recommendedName>
        <fullName evidence="3">histidine kinase</fullName>
        <ecNumber evidence="3">2.7.13.3</ecNumber>
    </recommendedName>
</protein>
<dbReference type="Pfam" id="PF00072">
    <property type="entry name" value="Response_reg"/>
    <property type="match status" value="2"/>
</dbReference>
<dbReference type="GO" id="GO:0016020">
    <property type="term" value="C:membrane"/>
    <property type="evidence" value="ECO:0007669"/>
    <property type="project" value="UniProtKB-SubCell"/>
</dbReference>
<dbReference type="CDD" id="cd17546">
    <property type="entry name" value="REC_hyHK_CKI1_RcsC-like"/>
    <property type="match status" value="1"/>
</dbReference>
<dbReference type="InterPro" id="IPR011006">
    <property type="entry name" value="CheY-like_superfamily"/>
</dbReference>
<dbReference type="Pfam" id="PF00512">
    <property type="entry name" value="HisKA"/>
    <property type="match status" value="1"/>
</dbReference>
<dbReference type="FunFam" id="1.10.287.130:FF:000004">
    <property type="entry name" value="Ethylene receptor 1"/>
    <property type="match status" value="1"/>
</dbReference>
<dbReference type="InterPro" id="IPR001789">
    <property type="entry name" value="Sig_transdc_resp-reg_receiver"/>
</dbReference>
<name>A0A1H6F891_9GAMM</name>
<dbReference type="SMART" id="SM00387">
    <property type="entry name" value="HATPase_c"/>
    <property type="match status" value="1"/>
</dbReference>
<feature type="domain" description="Response regulatory" evidence="15">
    <location>
        <begin position="12"/>
        <end position="128"/>
    </location>
</feature>
<keyword evidence="9" id="KW-0067">ATP-binding</keyword>
<keyword evidence="5 16" id="KW-0808">Transferase</keyword>
<dbReference type="Proteomes" id="UP000236724">
    <property type="component" value="Unassembled WGS sequence"/>
</dbReference>
<evidence type="ECO:0000256" key="10">
    <source>
        <dbReference type="ARBA" id="ARBA00022989"/>
    </source>
</evidence>
<evidence type="ECO:0000256" key="6">
    <source>
        <dbReference type="ARBA" id="ARBA00022692"/>
    </source>
</evidence>
<keyword evidence="6" id="KW-0812">Transmembrane</keyword>
<dbReference type="PRINTS" id="PR00344">
    <property type="entry name" value="BCTRLSENSOR"/>
</dbReference>
<dbReference type="EMBL" id="FMSV02000532">
    <property type="protein sequence ID" value="SEH07495.1"/>
    <property type="molecule type" value="Genomic_DNA"/>
</dbReference>
<dbReference type="OrthoDB" id="9797243at2"/>
<dbReference type="Pfam" id="PF02518">
    <property type="entry name" value="HATPase_c"/>
    <property type="match status" value="1"/>
</dbReference>
<comment type="subcellular location">
    <subcellularLocation>
        <location evidence="2">Membrane</location>
    </subcellularLocation>
</comment>
<keyword evidence="8" id="KW-0418">Kinase</keyword>
<dbReference type="SMART" id="SM00388">
    <property type="entry name" value="HisKA"/>
    <property type="match status" value="1"/>
</dbReference>
<accession>A0A1H6F891</accession>
<evidence type="ECO:0000313" key="17">
    <source>
        <dbReference type="EMBL" id="SEH07495.1"/>
    </source>
</evidence>
<feature type="modified residue" description="4-aspartylphosphate" evidence="13">
    <location>
        <position position="459"/>
    </location>
</feature>
<dbReference type="GO" id="GO:0000155">
    <property type="term" value="F:phosphorelay sensor kinase activity"/>
    <property type="evidence" value="ECO:0007669"/>
    <property type="project" value="InterPro"/>
</dbReference>
<dbReference type="SUPFAM" id="SSF47384">
    <property type="entry name" value="Homodimeric domain of signal transducing histidine kinase"/>
    <property type="match status" value="1"/>
</dbReference>
<evidence type="ECO:0000256" key="5">
    <source>
        <dbReference type="ARBA" id="ARBA00022679"/>
    </source>
</evidence>
<dbReference type="InterPro" id="IPR003594">
    <property type="entry name" value="HATPase_dom"/>
</dbReference>
<dbReference type="Gene3D" id="3.30.565.10">
    <property type="entry name" value="Histidine kinase-like ATPase, C-terminal domain"/>
    <property type="match status" value="1"/>
</dbReference>
<feature type="modified residue" description="4-aspartylphosphate" evidence="13">
    <location>
        <position position="61"/>
    </location>
</feature>
<dbReference type="Gene3D" id="3.40.50.2300">
    <property type="match status" value="2"/>
</dbReference>
<dbReference type="PANTHER" id="PTHR43047">
    <property type="entry name" value="TWO-COMPONENT HISTIDINE PROTEIN KINASE"/>
    <property type="match status" value="1"/>
</dbReference>
<gene>
    <name evidence="16" type="primary">bvgS_1</name>
    <name evidence="17" type="synonym">bvgS_7</name>
    <name evidence="16" type="ORF">MBHS_01486</name>
    <name evidence="17" type="ORF">MBHS_03370</name>
</gene>
<dbReference type="Gene3D" id="1.10.287.130">
    <property type="match status" value="1"/>
</dbReference>
<dbReference type="AlphaFoldDB" id="A0A1H6F891"/>
<dbReference type="PROSITE" id="PS50110">
    <property type="entry name" value="RESPONSE_REGULATORY"/>
    <property type="match status" value="2"/>
</dbReference>
<dbReference type="InterPro" id="IPR003661">
    <property type="entry name" value="HisK_dim/P_dom"/>
</dbReference>
<evidence type="ECO:0000256" key="1">
    <source>
        <dbReference type="ARBA" id="ARBA00000085"/>
    </source>
</evidence>
<dbReference type="PROSITE" id="PS50109">
    <property type="entry name" value="HIS_KIN"/>
    <property type="match status" value="1"/>
</dbReference>
<evidence type="ECO:0000256" key="3">
    <source>
        <dbReference type="ARBA" id="ARBA00012438"/>
    </source>
</evidence>
<dbReference type="SMART" id="SM00448">
    <property type="entry name" value="REC"/>
    <property type="match status" value="2"/>
</dbReference>
<dbReference type="RefSeq" id="WP_103919529.1">
    <property type="nucleotide sequence ID" value="NZ_FMSV02000367.1"/>
</dbReference>
<keyword evidence="11" id="KW-0902">Two-component regulatory system</keyword>
<keyword evidence="10" id="KW-1133">Transmembrane helix</keyword>
<dbReference type="InterPro" id="IPR005467">
    <property type="entry name" value="His_kinase_dom"/>
</dbReference>
<keyword evidence="4 13" id="KW-0597">Phosphoprotein</keyword>
<dbReference type="FunFam" id="3.30.565.10:FF:000010">
    <property type="entry name" value="Sensor histidine kinase RcsC"/>
    <property type="match status" value="1"/>
</dbReference>
<evidence type="ECO:0000256" key="4">
    <source>
        <dbReference type="ARBA" id="ARBA00022553"/>
    </source>
</evidence>
<evidence type="ECO:0000313" key="18">
    <source>
        <dbReference type="Proteomes" id="UP000236724"/>
    </source>
</evidence>
<sequence>MDKTQTQAQAQDILVVDDTLENLYVLSNILITESYLVRPVPNGSLALRAAFAKPPNLVLLDIMMPDMDGYEVCTRLKADPRTCDIPVIFISALTETEDKIRAFAAGGVDYVTKPFQTEEVLARVRTHLALRDLQKKLEYRTVQAEAANHAKSAFLANMSHELRTPLNAILGFAQILQYSPQLTEEDKESVESIYKGGHYLLTLINDILDLAKVEAGRIELFPEEVDIQSFFWEVVKIFRFRAEKKCVAFNYQAEKSLPDYISIDPKRLHQVVINLLGNAVKFTEQGHVSLTVNYQDAQLHIRVTDTGPGIAPEQYEEIFQPFSQIGDRQHKRQGTGLGLSITRRIIELMGGHIELESQLGEGSCFYARIPVAVFFENTSTQQQTLKVQKKIIGYHRTASPQNTDNPEPFRILIVDDILLNCAVLRLMLQPLNFTIQETNSSEACLQVAPDWRPHLVLMDLRLPGDLDGLEITRQLHALPGFEKLPVIAISASAYEDVQKNAYDAGCIDFLSKPIERNLLLQTLQKHLPLEWEYN</sequence>
<evidence type="ECO:0000256" key="8">
    <source>
        <dbReference type="ARBA" id="ARBA00022777"/>
    </source>
</evidence>
<dbReference type="InterPro" id="IPR036890">
    <property type="entry name" value="HATPase_C_sf"/>
</dbReference>
<dbReference type="EMBL" id="FMSV02000367">
    <property type="protein sequence ID" value="SEH05631.1"/>
    <property type="molecule type" value="Genomic_DNA"/>
</dbReference>
<keyword evidence="12" id="KW-0472">Membrane</keyword>
<dbReference type="PANTHER" id="PTHR43047:SF72">
    <property type="entry name" value="OSMOSENSING HISTIDINE PROTEIN KINASE SLN1"/>
    <property type="match status" value="1"/>
</dbReference>
<organism evidence="16 18">
    <name type="scientific">Candidatus Venteria ishoeyi</name>
    <dbReference type="NCBI Taxonomy" id="1899563"/>
    <lineage>
        <taxon>Bacteria</taxon>
        <taxon>Pseudomonadati</taxon>
        <taxon>Pseudomonadota</taxon>
        <taxon>Gammaproteobacteria</taxon>
        <taxon>Thiotrichales</taxon>
        <taxon>Thiotrichaceae</taxon>
        <taxon>Venteria</taxon>
    </lineage>
</organism>
<evidence type="ECO:0000256" key="2">
    <source>
        <dbReference type="ARBA" id="ARBA00004370"/>
    </source>
</evidence>
<dbReference type="SUPFAM" id="SSF55874">
    <property type="entry name" value="ATPase domain of HSP90 chaperone/DNA topoisomerase II/histidine kinase"/>
    <property type="match status" value="1"/>
</dbReference>
<feature type="domain" description="Histidine kinase" evidence="14">
    <location>
        <begin position="157"/>
        <end position="373"/>
    </location>
</feature>
<dbReference type="GO" id="GO:0005524">
    <property type="term" value="F:ATP binding"/>
    <property type="evidence" value="ECO:0007669"/>
    <property type="project" value="UniProtKB-KW"/>
</dbReference>
<evidence type="ECO:0000259" key="14">
    <source>
        <dbReference type="PROSITE" id="PS50109"/>
    </source>
</evidence>
<dbReference type="InterPro" id="IPR004358">
    <property type="entry name" value="Sig_transdc_His_kin-like_C"/>
</dbReference>
<comment type="catalytic activity">
    <reaction evidence="1">
        <text>ATP + protein L-histidine = ADP + protein N-phospho-L-histidine.</text>
        <dbReference type="EC" id="2.7.13.3"/>
    </reaction>
</comment>
<dbReference type="EC" id="2.7.13.3" evidence="3"/>
<evidence type="ECO:0000256" key="7">
    <source>
        <dbReference type="ARBA" id="ARBA00022741"/>
    </source>
</evidence>
<dbReference type="CDD" id="cd19920">
    <property type="entry name" value="REC_PA4781-like"/>
    <property type="match status" value="1"/>
</dbReference>
<feature type="domain" description="Response regulatory" evidence="15">
    <location>
        <begin position="410"/>
        <end position="527"/>
    </location>
</feature>
<evidence type="ECO:0000256" key="13">
    <source>
        <dbReference type="PROSITE-ProRule" id="PRU00169"/>
    </source>
</evidence>
<evidence type="ECO:0000313" key="16">
    <source>
        <dbReference type="EMBL" id="SEH05631.1"/>
    </source>
</evidence>
<keyword evidence="18" id="KW-1185">Reference proteome</keyword>
<dbReference type="InterPro" id="IPR036097">
    <property type="entry name" value="HisK_dim/P_sf"/>
</dbReference>
<dbReference type="CDD" id="cd00082">
    <property type="entry name" value="HisKA"/>
    <property type="match status" value="1"/>
</dbReference>
<evidence type="ECO:0000256" key="9">
    <source>
        <dbReference type="ARBA" id="ARBA00022840"/>
    </source>
</evidence>
<evidence type="ECO:0000256" key="12">
    <source>
        <dbReference type="ARBA" id="ARBA00023136"/>
    </source>
</evidence>
<evidence type="ECO:0000259" key="15">
    <source>
        <dbReference type="PROSITE" id="PS50110"/>
    </source>
</evidence>
<proteinExistence type="predicted"/>
<dbReference type="CDD" id="cd16922">
    <property type="entry name" value="HATPase_EvgS-ArcB-TorS-like"/>
    <property type="match status" value="1"/>
</dbReference>
<evidence type="ECO:0000256" key="11">
    <source>
        <dbReference type="ARBA" id="ARBA00023012"/>
    </source>
</evidence>
<keyword evidence="7" id="KW-0547">Nucleotide-binding</keyword>